<dbReference type="InterPro" id="IPR036691">
    <property type="entry name" value="Endo/exonu/phosph_ase_sf"/>
</dbReference>
<evidence type="ECO:0000313" key="3">
    <source>
        <dbReference type="EMBL" id="GAA4929718.1"/>
    </source>
</evidence>
<evidence type="ECO:0000259" key="2">
    <source>
        <dbReference type="Pfam" id="PF03372"/>
    </source>
</evidence>
<dbReference type="Pfam" id="PF03372">
    <property type="entry name" value="Exo_endo_phos"/>
    <property type="match status" value="1"/>
</dbReference>
<dbReference type="GO" id="GO:0004519">
    <property type="term" value="F:endonuclease activity"/>
    <property type="evidence" value="ECO:0007669"/>
    <property type="project" value="UniProtKB-KW"/>
</dbReference>
<dbReference type="PANTHER" id="PTHR14859">
    <property type="entry name" value="CALCOFLUOR WHITE HYPERSENSITIVE PROTEIN PRECURSOR"/>
    <property type="match status" value="1"/>
</dbReference>
<keyword evidence="3" id="KW-0540">Nuclease</keyword>
<dbReference type="PANTHER" id="PTHR14859:SF15">
    <property type="entry name" value="ENDONUCLEASE_EXONUCLEASE_PHOSPHATASE DOMAIN-CONTAINING PROTEIN"/>
    <property type="match status" value="1"/>
</dbReference>
<accession>A0ABP9G6N6</accession>
<reference evidence="4" key="1">
    <citation type="journal article" date="2019" name="Int. J. Syst. Evol. Microbiol.">
        <title>The Global Catalogue of Microorganisms (GCM) 10K type strain sequencing project: providing services to taxonomists for standard genome sequencing and annotation.</title>
        <authorList>
            <consortium name="The Broad Institute Genomics Platform"/>
            <consortium name="The Broad Institute Genome Sequencing Center for Infectious Disease"/>
            <person name="Wu L."/>
            <person name="Ma J."/>
        </authorList>
    </citation>
    <scope>NUCLEOTIDE SEQUENCE [LARGE SCALE GENOMIC DNA]</scope>
    <source>
        <strain evidence="4">JCM 18283</strain>
    </source>
</reference>
<feature type="transmembrane region" description="Helical" evidence="1">
    <location>
        <begin position="41"/>
        <end position="66"/>
    </location>
</feature>
<feature type="transmembrane region" description="Helical" evidence="1">
    <location>
        <begin position="73"/>
        <end position="92"/>
    </location>
</feature>
<protein>
    <submittedName>
        <fullName evidence="3">Endonuclease/exonuclease/phosphatase family protein</fullName>
    </submittedName>
</protein>
<name>A0ABP9G6N6_9SPHI</name>
<dbReference type="InterPro" id="IPR005135">
    <property type="entry name" value="Endo/exonuclease/phosphatase"/>
</dbReference>
<feature type="domain" description="Endonuclease/exonuclease/phosphatase" evidence="2">
    <location>
        <begin position="108"/>
        <end position="358"/>
    </location>
</feature>
<dbReference type="SUPFAM" id="SSF56219">
    <property type="entry name" value="DNase I-like"/>
    <property type="match status" value="1"/>
</dbReference>
<gene>
    <name evidence="3" type="ORF">GCM10023313_38170</name>
</gene>
<comment type="caution">
    <text evidence="3">The sequence shown here is derived from an EMBL/GenBank/DDBJ whole genome shotgun (WGS) entry which is preliminary data.</text>
</comment>
<dbReference type="Gene3D" id="3.60.10.10">
    <property type="entry name" value="Endonuclease/exonuclease/phosphatase"/>
    <property type="match status" value="1"/>
</dbReference>
<feature type="transmembrane region" description="Helical" evidence="1">
    <location>
        <begin position="14"/>
        <end position="35"/>
    </location>
</feature>
<proteinExistence type="predicted"/>
<keyword evidence="4" id="KW-1185">Reference proteome</keyword>
<organism evidence="3 4">
    <name type="scientific">Mucilaginibacter defluvii</name>
    <dbReference type="NCBI Taxonomy" id="1196019"/>
    <lineage>
        <taxon>Bacteria</taxon>
        <taxon>Pseudomonadati</taxon>
        <taxon>Bacteroidota</taxon>
        <taxon>Sphingobacteriia</taxon>
        <taxon>Sphingobacteriales</taxon>
        <taxon>Sphingobacteriaceae</taxon>
        <taxon>Mucilaginibacter</taxon>
    </lineage>
</organism>
<dbReference type="Proteomes" id="UP001501436">
    <property type="component" value="Unassembled WGS sequence"/>
</dbReference>
<evidence type="ECO:0000256" key="1">
    <source>
        <dbReference type="SAM" id="Phobius"/>
    </source>
</evidence>
<keyword evidence="3" id="KW-0255">Endonuclease</keyword>
<dbReference type="RefSeq" id="WP_345333949.1">
    <property type="nucleotide sequence ID" value="NZ_BAABJI010000004.1"/>
</dbReference>
<keyword evidence="3" id="KW-0378">Hydrolase</keyword>
<keyword evidence="1" id="KW-0812">Transmembrane</keyword>
<dbReference type="InterPro" id="IPR051916">
    <property type="entry name" value="GPI-anchor_lipid_remodeler"/>
</dbReference>
<keyword evidence="1" id="KW-0472">Membrane</keyword>
<evidence type="ECO:0000313" key="4">
    <source>
        <dbReference type="Proteomes" id="UP001501436"/>
    </source>
</evidence>
<dbReference type="EMBL" id="BAABJI010000004">
    <property type="protein sequence ID" value="GAA4929718.1"/>
    <property type="molecule type" value="Genomic_DNA"/>
</dbReference>
<keyword evidence="1" id="KW-1133">Transmembrane helix</keyword>
<dbReference type="CDD" id="cd09084">
    <property type="entry name" value="EEP-2"/>
    <property type="match status" value="1"/>
</dbReference>
<sequence>MNAKKKKASFFDRIFLWINILLCAALLISYLAPIINPAKSWVIAFFGLAYPFILLVNILIIIYWLFRRSRYAVISIVTIALGYNILFNNIGFRASGDSKATANSMRVLTYNVHNFKPYGFENDSATRHDILKLLAEQQADVITFQEFFTRKRGKYALTDSLTKLMQSSHYFFKPIHSSQQEDIGMAIFSKYPVLNTGSITFTSQNTDNQCIYADLDYKGRKIRIYNVHLQSVNFGPDDYRYLDTVSQKGKASMTASRRLGGKLKTAFIKRSEQVFKVKEHALACPHPYIIMGDFNDTPTSFAVNTMAKGLKNAFREKGSGIGRTYNGSFPNYQIDYILASPQFDIAGYRIIEKKLSDHYPLFSDVVLK</sequence>